<dbReference type="PANTHER" id="PTHR10457">
    <property type="entry name" value="MEVALONATE KINASE/GALACTOKINASE"/>
    <property type="match status" value="1"/>
</dbReference>
<dbReference type="RefSeq" id="XP_069232261.1">
    <property type="nucleotide sequence ID" value="XM_069370755.1"/>
</dbReference>
<evidence type="ECO:0000259" key="18">
    <source>
        <dbReference type="Pfam" id="PF10509"/>
    </source>
</evidence>
<evidence type="ECO:0000256" key="2">
    <source>
        <dbReference type="ARBA" id="ARBA00006566"/>
    </source>
</evidence>
<evidence type="ECO:0000256" key="6">
    <source>
        <dbReference type="ARBA" id="ARBA00022741"/>
    </source>
</evidence>
<evidence type="ECO:0000256" key="8">
    <source>
        <dbReference type="ARBA" id="ARBA00022840"/>
    </source>
</evidence>
<gene>
    <name evidence="19" type="ORF">WHR41_02149</name>
</gene>
<feature type="domain" description="GHMP kinase C-terminal" evidence="17">
    <location>
        <begin position="415"/>
        <end position="487"/>
    </location>
</feature>
<dbReference type="InterPro" id="IPR000705">
    <property type="entry name" value="Galactokinase"/>
</dbReference>
<evidence type="ECO:0000256" key="10">
    <source>
        <dbReference type="ARBA" id="ARBA00023144"/>
    </source>
</evidence>
<dbReference type="NCBIfam" id="TIGR00131">
    <property type="entry name" value="gal_kin"/>
    <property type="match status" value="1"/>
</dbReference>
<evidence type="ECO:0000256" key="12">
    <source>
        <dbReference type="ARBA" id="ARBA00023221"/>
    </source>
</evidence>
<keyword evidence="8" id="KW-0067">ATP-binding</keyword>
<evidence type="ECO:0000256" key="1">
    <source>
        <dbReference type="ARBA" id="ARBA00004947"/>
    </source>
</evidence>
<dbReference type="PANTHER" id="PTHR10457:SF7">
    <property type="entry name" value="GALACTOKINASE-RELATED"/>
    <property type="match status" value="1"/>
</dbReference>
<dbReference type="GeneID" id="96003593"/>
<evidence type="ECO:0000256" key="11">
    <source>
        <dbReference type="ARBA" id="ARBA00023166"/>
    </source>
</evidence>
<dbReference type="PRINTS" id="PR00473">
    <property type="entry name" value="GALCTOKINASE"/>
</dbReference>
<dbReference type="InterPro" id="IPR019539">
    <property type="entry name" value="GalKase_N"/>
</dbReference>
<dbReference type="InterPro" id="IPR006203">
    <property type="entry name" value="GHMP_knse_ATP-bd_CS"/>
</dbReference>
<evidence type="ECO:0000256" key="3">
    <source>
        <dbReference type="ARBA" id="ARBA00012315"/>
    </source>
</evidence>
<evidence type="ECO:0000259" key="16">
    <source>
        <dbReference type="Pfam" id="PF00288"/>
    </source>
</evidence>
<dbReference type="FunFam" id="3.30.70.3170:FF:000002">
    <property type="entry name" value="Galactokinase"/>
    <property type="match status" value="1"/>
</dbReference>
<dbReference type="Pfam" id="PF00288">
    <property type="entry name" value="GHMP_kinases_N"/>
    <property type="match status" value="1"/>
</dbReference>
<keyword evidence="10" id="KW-0299">Galactose metabolism</keyword>
<organism evidence="19 20">
    <name type="scientific">Cladosporium halotolerans</name>
    <dbReference type="NCBI Taxonomy" id="1052096"/>
    <lineage>
        <taxon>Eukaryota</taxon>
        <taxon>Fungi</taxon>
        <taxon>Dikarya</taxon>
        <taxon>Ascomycota</taxon>
        <taxon>Pezizomycotina</taxon>
        <taxon>Dothideomycetes</taxon>
        <taxon>Dothideomycetidae</taxon>
        <taxon>Cladosporiales</taxon>
        <taxon>Cladosporiaceae</taxon>
        <taxon>Cladosporium</taxon>
    </lineage>
</organism>
<evidence type="ECO:0000259" key="17">
    <source>
        <dbReference type="Pfam" id="PF08544"/>
    </source>
</evidence>
<dbReference type="PROSITE" id="PS00627">
    <property type="entry name" value="GHMP_KINASES_ATP"/>
    <property type="match status" value="1"/>
</dbReference>
<evidence type="ECO:0000256" key="5">
    <source>
        <dbReference type="ARBA" id="ARBA00022679"/>
    </source>
</evidence>
<dbReference type="InterPro" id="IPR006204">
    <property type="entry name" value="GHMP_kinase_N_dom"/>
</dbReference>
<dbReference type="InterPro" id="IPR013750">
    <property type="entry name" value="GHMP_kinase_C_dom"/>
</dbReference>
<proteinExistence type="inferred from homology"/>
<sequence length="523" mass="57062">MAVPTKTTLAEIYPEDALQAQTTRWNKLLSTFKDTYGKSADFVSRSPGRVNIIGEHIDYSLYEVLPMAVTADVLLAVSVKPKSSGPSTIRLTNVNPQKFKSTEFEVPESGDVEIDSSTLEWSNYFKSGLLGATKLLRQKQKEFKQSVGMDILADGNVPSGGGLSSSAAFVCASSLAVMKANGEDKIDKKELVEVAIVSERSVGVNSGGMDQAASVFPLQGQALYVSFVPELSAKNVSFPELSTPLTFVIAQSFVAADKHTTGPVCYNLRVVECTLAALVLSKIFGLKELPSDAGPLGKSLRGFHDAYFQQKEGVADNHSVGAETFQQQLQDLVAKVDQYLPQEEGYTREQISQITGISIPQLEQDYMTKFPVRGERFRLRQRALHVFGEAIRVLKFMDLLDSPPAQTEEDSKKLLQDLGALLNETQDSCREIYECSCPEIDELCSLARSAGAYGSRLTGAGWGGCSVHLVPSEKVDAVKEKWTAEYYKKRFPDISEEKLSEAIVVSKPGSGGCVFEVNGRDSL</sequence>
<keyword evidence="20" id="KW-1185">Reference proteome</keyword>
<feature type="domain" description="GHMP kinase N-terminal" evidence="16">
    <location>
        <begin position="132"/>
        <end position="216"/>
    </location>
</feature>
<dbReference type="InterPro" id="IPR014721">
    <property type="entry name" value="Ribsml_uS5_D2-typ_fold_subgr"/>
</dbReference>
<dbReference type="InterPro" id="IPR006206">
    <property type="entry name" value="Mevalonate/galactokinase"/>
</dbReference>
<dbReference type="FunFam" id="3.30.230.10:FF:000056">
    <property type="entry name" value="GAL1p Galactokinase"/>
    <property type="match status" value="1"/>
</dbReference>
<comment type="pathway">
    <text evidence="1">Carbohydrate metabolism; galactose metabolism.</text>
</comment>
<dbReference type="GO" id="GO:0000411">
    <property type="term" value="P:positive regulation of transcription by galactose"/>
    <property type="evidence" value="ECO:0007669"/>
    <property type="project" value="UniProtKB-ARBA"/>
</dbReference>
<evidence type="ECO:0000256" key="15">
    <source>
        <dbReference type="ARBA" id="ARBA00049538"/>
    </source>
</evidence>
<dbReference type="InterPro" id="IPR036554">
    <property type="entry name" value="GHMP_kinase_C_sf"/>
</dbReference>
<dbReference type="Gene3D" id="3.30.70.3170">
    <property type="match status" value="1"/>
</dbReference>
<evidence type="ECO:0000256" key="7">
    <source>
        <dbReference type="ARBA" id="ARBA00022777"/>
    </source>
</evidence>
<keyword evidence="12" id="KW-0443">Lipid metabolism</keyword>
<keyword evidence="9" id="KW-0444">Lipid biosynthesis</keyword>
<dbReference type="GO" id="GO:0006012">
    <property type="term" value="P:galactose metabolic process"/>
    <property type="evidence" value="ECO:0007669"/>
    <property type="project" value="UniProtKB-KW"/>
</dbReference>
<keyword evidence="13" id="KW-0119">Carbohydrate metabolism</keyword>
<keyword evidence="9" id="KW-0752">Steroid biosynthesis</keyword>
<dbReference type="Proteomes" id="UP000803884">
    <property type="component" value="Unassembled WGS sequence"/>
</dbReference>
<keyword evidence="12" id="KW-0753">Steroid metabolism</keyword>
<dbReference type="Pfam" id="PF08544">
    <property type="entry name" value="GHMP_kinases_C"/>
    <property type="match status" value="1"/>
</dbReference>
<dbReference type="PROSITE" id="PS00106">
    <property type="entry name" value="GALACTOKINASE"/>
    <property type="match status" value="1"/>
</dbReference>
<dbReference type="SUPFAM" id="SSF55060">
    <property type="entry name" value="GHMP Kinase, C-terminal domain"/>
    <property type="match status" value="1"/>
</dbReference>
<dbReference type="EC" id="2.7.1.6" evidence="3"/>
<keyword evidence="7" id="KW-0418">Kinase</keyword>
<keyword evidence="5" id="KW-0808">Transferase</keyword>
<evidence type="ECO:0000313" key="19">
    <source>
        <dbReference type="EMBL" id="KAL1589156.1"/>
    </source>
</evidence>
<dbReference type="EMBL" id="JAAQHG020000005">
    <property type="protein sequence ID" value="KAL1589156.1"/>
    <property type="molecule type" value="Genomic_DNA"/>
</dbReference>
<evidence type="ECO:0000256" key="14">
    <source>
        <dbReference type="ARBA" id="ARBA00029590"/>
    </source>
</evidence>
<keyword evidence="6" id="KW-0547">Nucleotide-binding</keyword>
<evidence type="ECO:0000256" key="13">
    <source>
        <dbReference type="ARBA" id="ARBA00023277"/>
    </source>
</evidence>
<reference evidence="19 20" key="1">
    <citation type="journal article" date="2020" name="Microbiol. Resour. Announc.">
        <title>Draft Genome Sequence of a Cladosporium Species Isolated from the Mesophotic Ascidian Didemnum maculosum.</title>
        <authorList>
            <person name="Gioti A."/>
            <person name="Siaperas R."/>
            <person name="Nikolaivits E."/>
            <person name="Le Goff G."/>
            <person name="Ouazzani J."/>
            <person name="Kotoulas G."/>
            <person name="Topakas E."/>
        </authorList>
    </citation>
    <scope>NUCLEOTIDE SEQUENCE [LARGE SCALE GENOMIC DNA]</scope>
    <source>
        <strain evidence="19 20">TM138-S3</strain>
    </source>
</reference>
<evidence type="ECO:0000313" key="20">
    <source>
        <dbReference type="Proteomes" id="UP000803884"/>
    </source>
</evidence>
<dbReference type="InterPro" id="IPR019741">
    <property type="entry name" value="Galactokinase_CS"/>
</dbReference>
<evidence type="ECO:0000256" key="9">
    <source>
        <dbReference type="ARBA" id="ARBA00023011"/>
    </source>
</evidence>
<dbReference type="Gene3D" id="1.20.1440.340">
    <property type="match status" value="1"/>
</dbReference>
<keyword evidence="11" id="KW-1207">Sterol metabolism</keyword>
<comment type="catalytic activity">
    <reaction evidence="15">
        <text>alpha-D-galactose + ATP = alpha-D-galactose 1-phosphate + ADP + H(+)</text>
        <dbReference type="Rhea" id="RHEA:13553"/>
        <dbReference type="ChEBI" id="CHEBI:15378"/>
        <dbReference type="ChEBI" id="CHEBI:28061"/>
        <dbReference type="ChEBI" id="CHEBI:30616"/>
        <dbReference type="ChEBI" id="CHEBI:58336"/>
        <dbReference type="ChEBI" id="CHEBI:456216"/>
        <dbReference type="EC" id="2.7.1.6"/>
    </reaction>
    <physiologicalReaction direction="left-to-right" evidence="15">
        <dbReference type="Rhea" id="RHEA:13554"/>
    </physiologicalReaction>
</comment>
<comment type="similarity">
    <text evidence="2">Belongs to the GHMP kinase family. GalK subfamily.</text>
</comment>
<dbReference type="PIRSF" id="PIRSF000530">
    <property type="entry name" value="Galactokinase"/>
    <property type="match status" value="1"/>
</dbReference>
<name>A0AB34KY35_9PEZI</name>
<evidence type="ECO:0000256" key="4">
    <source>
        <dbReference type="ARBA" id="ARBA00019487"/>
    </source>
</evidence>
<dbReference type="Gene3D" id="3.30.230.10">
    <property type="match status" value="1"/>
</dbReference>
<keyword evidence="9" id="KW-0756">Sterol biosynthesis</keyword>
<feature type="domain" description="Galactokinase N-terminal" evidence="18">
    <location>
        <begin position="31"/>
        <end position="78"/>
    </location>
</feature>
<protein>
    <recommendedName>
        <fullName evidence="4">Galactokinase</fullName>
        <ecNumber evidence="3">2.7.1.6</ecNumber>
    </recommendedName>
    <alternativeName>
        <fullName evidence="14">Galactose kinase</fullName>
    </alternativeName>
</protein>
<accession>A0AB34KY35</accession>
<dbReference type="GO" id="GO:0016126">
    <property type="term" value="P:sterol biosynthetic process"/>
    <property type="evidence" value="ECO:0007669"/>
    <property type="project" value="UniProtKB-KW"/>
</dbReference>
<dbReference type="GO" id="GO:0005524">
    <property type="term" value="F:ATP binding"/>
    <property type="evidence" value="ECO:0007669"/>
    <property type="project" value="UniProtKB-KW"/>
</dbReference>
<dbReference type="GO" id="GO:0005829">
    <property type="term" value="C:cytosol"/>
    <property type="evidence" value="ECO:0007669"/>
    <property type="project" value="TreeGrafter"/>
</dbReference>
<dbReference type="SUPFAM" id="SSF54211">
    <property type="entry name" value="Ribosomal protein S5 domain 2-like"/>
    <property type="match status" value="1"/>
</dbReference>
<dbReference type="InterPro" id="IPR020568">
    <property type="entry name" value="Ribosomal_Su5_D2-typ_SF"/>
</dbReference>
<dbReference type="Pfam" id="PF10509">
    <property type="entry name" value="GalKase_gal_bdg"/>
    <property type="match status" value="1"/>
</dbReference>
<dbReference type="PRINTS" id="PR00959">
    <property type="entry name" value="MEVGALKINASE"/>
</dbReference>
<comment type="caution">
    <text evidence="19">The sequence shown here is derived from an EMBL/GenBank/DDBJ whole genome shotgun (WGS) entry which is preliminary data.</text>
</comment>
<dbReference type="FunFam" id="1.20.1440.340:FF:000003">
    <property type="entry name" value="GAL1p Galactokinase"/>
    <property type="match status" value="1"/>
</dbReference>
<dbReference type="GO" id="GO:0004335">
    <property type="term" value="F:galactokinase activity"/>
    <property type="evidence" value="ECO:0007669"/>
    <property type="project" value="UniProtKB-EC"/>
</dbReference>
<dbReference type="AlphaFoldDB" id="A0AB34KY35"/>